<keyword evidence="2" id="KW-1185">Reference proteome</keyword>
<evidence type="ECO:0000313" key="1">
    <source>
        <dbReference type="EMBL" id="ABY28028.1"/>
    </source>
</evidence>
<reference evidence="1 2" key="1">
    <citation type="journal article" date="2008" name="PLoS ONE">
        <title>Life-cycle and genome of OtV5, a large DNA virus of the pelagic marine unicellular green alga Ostreococcus tauri.</title>
        <authorList>
            <person name="Derelle E."/>
            <person name="Ferraz C."/>
            <person name="Escande M.L."/>
            <person name="Eychenie S."/>
            <person name="Cooke R."/>
            <person name="Piganeau G."/>
            <person name="Desdevises Y."/>
            <person name="Bellec L."/>
            <person name="Moreau H."/>
            <person name="Grimsley N."/>
        </authorList>
    </citation>
    <scope>NUCLEOTIDE SEQUENCE [LARGE SCALE GENOMIC DNA]</scope>
    <source>
        <strain evidence="1 2">OtV5</strain>
    </source>
</reference>
<accession>A9YWE5</accession>
<proteinExistence type="predicted"/>
<protein>
    <submittedName>
        <fullName evidence="1">Uncharacterized protein</fullName>
    </submittedName>
</protein>
<dbReference type="KEGG" id="vg:5845581"/>
<dbReference type="EMBL" id="EU304328">
    <property type="protein sequence ID" value="ABY28028.1"/>
    <property type="molecule type" value="Genomic_DNA"/>
</dbReference>
<dbReference type="Proteomes" id="UP000203890">
    <property type="component" value="Segment"/>
</dbReference>
<gene>
    <name evidence="1" type="ORF">OtV5_227</name>
</gene>
<name>A9YWE5_9PHYC</name>
<sequence length="125" mass="14098">MEVVRDAMWSTCLANAVKMYRLREPNEKCYRLADATWKCKMSYIKYTNTKKNSSIVVLDAPPKENAPDQRTSHKICCATTMSGKPCRFKAVCGNYCRKHQVASTSIGDKVDVSDLLSKLDGIKIQ</sequence>
<organism evidence="1 2">
    <name type="scientific">Ostreococcus tauri virus OtV5</name>
    <dbReference type="NCBI Taxonomy" id="1785753"/>
    <lineage>
        <taxon>Viruses</taxon>
        <taxon>Varidnaviria</taxon>
        <taxon>Bamfordvirae</taxon>
        <taxon>Nucleocytoviricota</taxon>
        <taxon>Megaviricetes</taxon>
        <taxon>Algavirales</taxon>
        <taxon>Phycodnaviridae</taxon>
        <taxon>Prasinovirus</taxon>
        <taxon>Prasinovirus ostreotauri</taxon>
    </lineage>
</organism>
<dbReference type="RefSeq" id="YP_001648324.1">
    <property type="nucleotide sequence ID" value="NC_010191.2"/>
</dbReference>
<dbReference type="OrthoDB" id="14464at10239"/>
<dbReference type="GeneID" id="5845581"/>
<evidence type="ECO:0000313" key="2">
    <source>
        <dbReference type="Proteomes" id="UP000203890"/>
    </source>
</evidence>